<dbReference type="InterPro" id="IPR004474">
    <property type="entry name" value="LytR_CpsA_psr"/>
</dbReference>
<sequence length="420" mass="45562">MSKAKSRANTDRLPIAHASPNPYRFPWVRSVLAAVLAVALFGGVAGALMINNLDHQIKDSVISTANRGSDNSQSATVVNEELPPDAFEGRPVNILVSGIDSRYNENGEIGAGTIDLDPTIRSDTTMILHLSADRQHATILSIPRDMMVDIPSCQTADGSYTYAHYGMFNSAFADGAGLDDIAGGIACTQATVEDFTGITIDGFVVIDFTGFSRLVDTLGGVDICLDEAMYDELAGLDVPAGCQTLHGQQALAFARARKDLADGSDLRRIDRQQWLIGQMVSQILDSNMFTNLPSLYKFVQEGLSTSKFSPSLNSWRTDAALLNSIRNTPRENIRFVTTPYLPDPEDENRVLPDYYQASAIFQALIDDQPLPAGTLFRNLQNQTFIVGDAGEAIMTDDLGNPYELDENGAPIIPSDEETGE</sequence>
<evidence type="ECO:0000259" key="2">
    <source>
        <dbReference type="Pfam" id="PF03816"/>
    </source>
</evidence>
<dbReference type="Pfam" id="PF03816">
    <property type="entry name" value="LytR_cpsA_psr"/>
    <property type="match status" value="1"/>
</dbReference>
<name>A0AAU7V8V8_9ACTO</name>
<protein>
    <submittedName>
        <fullName evidence="3">LCP family protein</fullName>
    </submittedName>
</protein>
<gene>
    <name evidence="3" type="ORF">SAC06_02445</name>
</gene>
<dbReference type="NCBIfam" id="TIGR00350">
    <property type="entry name" value="lytR_cpsA_psr"/>
    <property type="match status" value="1"/>
</dbReference>
<dbReference type="KEGG" id="sapp:SAC06_02445"/>
<dbReference type="Gene3D" id="3.40.630.190">
    <property type="entry name" value="LCP protein"/>
    <property type="match status" value="1"/>
</dbReference>
<proteinExistence type="inferred from homology"/>
<evidence type="ECO:0000313" key="3">
    <source>
        <dbReference type="EMBL" id="XBW08434.1"/>
    </source>
</evidence>
<dbReference type="PANTHER" id="PTHR33392">
    <property type="entry name" value="POLYISOPRENYL-TEICHOIC ACID--PEPTIDOGLYCAN TEICHOIC ACID TRANSFERASE TAGU"/>
    <property type="match status" value="1"/>
</dbReference>
<dbReference type="AlphaFoldDB" id="A0AAU7V8V8"/>
<evidence type="ECO:0000256" key="1">
    <source>
        <dbReference type="ARBA" id="ARBA00006068"/>
    </source>
</evidence>
<comment type="similarity">
    <text evidence="1">Belongs to the LytR/CpsA/Psr (LCP) family.</text>
</comment>
<dbReference type="InterPro" id="IPR050922">
    <property type="entry name" value="LytR/CpsA/Psr_CW_biosynth"/>
</dbReference>
<reference evidence="3" key="1">
    <citation type="submission" date="2023-11" db="EMBL/GenBank/DDBJ databases">
        <title>Scrofimicrobium hongkongense sp. nov., isolated from a patient with peritonitis.</title>
        <authorList>
            <person name="Lao H.Y."/>
            <person name="Wong A.Y.P."/>
            <person name="Ng T.L."/>
            <person name="Wong R.Y.L."/>
            <person name="Yau M.C.Y."/>
            <person name="Lam J.Y.W."/>
            <person name="Siu G.K.H."/>
        </authorList>
    </citation>
    <scope>NUCLEOTIDE SEQUENCE</scope>
    <source>
        <strain evidence="3">R131</strain>
    </source>
</reference>
<dbReference type="PANTHER" id="PTHR33392:SF6">
    <property type="entry name" value="POLYISOPRENYL-TEICHOIC ACID--PEPTIDOGLYCAN TEICHOIC ACID TRANSFERASE TAGU"/>
    <property type="match status" value="1"/>
</dbReference>
<dbReference type="RefSeq" id="WP_350258633.1">
    <property type="nucleotide sequence ID" value="NZ_CP138335.1"/>
</dbReference>
<feature type="domain" description="Cell envelope-related transcriptional attenuator" evidence="2">
    <location>
        <begin position="121"/>
        <end position="283"/>
    </location>
</feature>
<organism evidence="3">
    <name type="scientific">Scrofimicrobium appendicitidis</name>
    <dbReference type="NCBI Taxonomy" id="3079930"/>
    <lineage>
        <taxon>Bacteria</taxon>
        <taxon>Bacillati</taxon>
        <taxon>Actinomycetota</taxon>
        <taxon>Actinomycetes</taxon>
        <taxon>Actinomycetales</taxon>
        <taxon>Actinomycetaceae</taxon>
        <taxon>Scrofimicrobium</taxon>
    </lineage>
</organism>
<accession>A0AAU7V8V8</accession>
<dbReference type="EMBL" id="CP138335">
    <property type="protein sequence ID" value="XBW08434.1"/>
    <property type="molecule type" value="Genomic_DNA"/>
</dbReference>